<name>A0AAD8LPC3_BABGI</name>
<feature type="transmembrane region" description="Helical" evidence="7">
    <location>
        <begin position="632"/>
        <end position="658"/>
    </location>
</feature>
<dbReference type="GO" id="GO:0008381">
    <property type="term" value="F:mechanosensitive monoatomic ion channel activity"/>
    <property type="evidence" value="ECO:0007669"/>
    <property type="project" value="TreeGrafter"/>
</dbReference>
<reference evidence="9" key="1">
    <citation type="submission" date="2023-08" db="EMBL/GenBank/DDBJ databases">
        <title>Draft sequence of the Babesia gibsoni genome.</title>
        <authorList>
            <person name="Yamagishi J.Y."/>
            <person name="Xuan X.X."/>
        </authorList>
    </citation>
    <scope>NUCLEOTIDE SEQUENCE</scope>
    <source>
        <strain evidence="9">Azabu</strain>
    </source>
</reference>
<dbReference type="InterPro" id="IPR023408">
    <property type="entry name" value="MscS_beta-dom_sf"/>
</dbReference>
<sequence>MTAEGGSSREDHKTVVYMRTESDELAKEQEEQQNAAISDTDATSQVPPTIDYDDSEDQVIDFSWRHPWNWFKHEFLHDYTALSFLGIHLLLCFICVFFGPMTLPLAHVPKESVDAGIGESAGEAKNASVVINLDMHQLMYIKNIVFFMFVTMVVYMATLLVVMFVRYISVKLLVQPFYNISQMAVVITYAIDPAAAYFVWGILNYWIFRKFIERVRDDNGHDVYRFFLFGRRLSKILVIDHRCYMWANSACHLQILIAMRKLFLSSLLILFEVSFLQNYSSEVKNYLNAQALLRRFNIAWLNFVNKARMSTNPDVMYAFEEAREAINKIPLPETPVVYDNQIYYTADNFKIFRPMIQRWLRKRQTVLDVASRANNLPDVYRSSWIKRCSTNYLINWTAMHYTVHHPPELLFLDYYVPLTSKMAVIEYSQFLFEHIYETMNSLNEVSSQPTKRDSIPSKPDVLSVRQTRAHLDVPIPPMSGRSSFRGPDEHPIRAKSSFHLTRLYTVAMDIDNAEDIEAESTPAPLSAMSFHARDDNRRLTPKMFSSMNSPVIETLFSEYDVSNCGYICANSFTRNVLYMCSMRKRLMSTLRNQRSILNLVRRLLSTVLWFIIFVLYLMTFRVNKNIVLPSTIGFLSAMIVALSYMYTSFITAIIFVVLSNPYNVGDRIRINDGEAMYVKSITTYNTTFRCIHEKIIIYQNSILSTVKITNETRAKHAAHDIAFKVGANTTPAALKQLTQNLKNYVNGKPRVFVKDGCYIYKSEIQVGHYYMIKILLTYIDNWYCPTQIYLLKNEFVIHLAKQCKMLGITYKEANEPISFCGALLYEGDEKLKPSQPLPELTIPPPGQEHRPPIVKH</sequence>
<gene>
    <name evidence="9" type="ORF">BgAZ_302790</name>
</gene>
<evidence type="ECO:0000256" key="3">
    <source>
        <dbReference type="ARBA" id="ARBA00022692"/>
    </source>
</evidence>
<keyword evidence="10" id="KW-1185">Reference proteome</keyword>
<dbReference type="GO" id="GO:0005886">
    <property type="term" value="C:plasma membrane"/>
    <property type="evidence" value="ECO:0007669"/>
    <property type="project" value="TreeGrafter"/>
</dbReference>
<dbReference type="EMBL" id="JAVEPI010000003">
    <property type="protein sequence ID" value="KAK1442761.1"/>
    <property type="molecule type" value="Genomic_DNA"/>
</dbReference>
<keyword evidence="3 7" id="KW-0812">Transmembrane</keyword>
<dbReference type="InterPro" id="IPR016688">
    <property type="entry name" value="MscS-like_plants/fungi"/>
</dbReference>
<evidence type="ECO:0000256" key="5">
    <source>
        <dbReference type="ARBA" id="ARBA00023136"/>
    </source>
</evidence>
<feature type="region of interest" description="Disordered" evidence="6">
    <location>
        <begin position="834"/>
        <end position="856"/>
    </location>
</feature>
<proteinExistence type="inferred from homology"/>
<evidence type="ECO:0000313" key="9">
    <source>
        <dbReference type="EMBL" id="KAK1442761.1"/>
    </source>
</evidence>
<dbReference type="Pfam" id="PF00924">
    <property type="entry name" value="MS_channel_2nd"/>
    <property type="match status" value="1"/>
</dbReference>
<comment type="caution">
    <text evidence="9">The sequence shown here is derived from an EMBL/GenBank/DDBJ whole genome shotgun (WGS) entry which is preliminary data.</text>
</comment>
<evidence type="ECO:0000259" key="8">
    <source>
        <dbReference type="Pfam" id="PF00924"/>
    </source>
</evidence>
<evidence type="ECO:0000313" key="10">
    <source>
        <dbReference type="Proteomes" id="UP001230268"/>
    </source>
</evidence>
<feature type="region of interest" description="Disordered" evidence="6">
    <location>
        <begin position="23"/>
        <end position="47"/>
    </location>
</feature>
<evidence type="ECO:0000256" key="4">
    <source>
        <dbReference type="ARBA" id="ARBA00022989"/>
    </source>
</evidence>
<feature type="transmembrane region" description="Helical" evidence="7">
    <location>
        <begin position="79"/>
        <end position="100"/>
    </location>
</feature>
<feature type="compositionally biased region" description="Polar residues" evidence="6">
    <location>
        <begin position="32"/>
        <end position="47"/>
    </location>
</feature>
<feature type="transmembrane region" description="Helical" evidence="7">
    <location>
        <begin position="180"/>
        <end position="207"/>
    </location>
</feature>
<dbReference type="AlphaFoldDB" id="A0AAD8LPC3"/>
<keyword evidence="4 7" id="KW-1133">Transmembrane helix</keyword>
<evidence type="ECO:0000256" key="2">
    <source>
        <dbReference type="ARBA" id="ARBA00008017"/>
    </source>
</evidence>
<evidence type="ECO:0000256" key="7">
    <source>
        <dbReference type="SAM" id="Phobius"/>
    </source>
</evidence>
<feature type="domain" description="Mechanosensitive ion channel MscS" evidence="8">
    <location>
        <begin position="653"/>
        <end position="712"/>
    </location>
</feature>
<keyword evidence="5 7" id="KW-0472">Membrane</keyword>
<accession>A0AAD8LPC3</accession>
<organism evidence="9 10">
    <name type="scientific">Babesia gibsoni</name>
    <dbReference type="NCBI Taxonomy" id="33632"/>
    <lineage>
        <taxon>Eukaryota</taxon>
        <taxon>Sar</taxon>
        <taxon>Alveolata</taxon>
        <taxon>Apicomplexa</taxon>
        <taxon>Aconoidasida</taxon>
        <taxon>Piroplasmida</taxon>
        <taxon>Babesiidae</taxon>
        <taxon>Babesia</taxon>
    </lineage>
</organism>
<comment type="similarity">
    <text evidence="2">Belongs to the MscS (TC 1.A.23) family.</text>
</comment>
<dbReference type="InterPro" id="IPR010920">
    <property type="entry name" value="LSM_dom_sf"/>
</dbReference>
<comment type="subcellular location">
    <subcellularLocation>
        <location evidence="1">Membrane</location>
        <topology evidence="1">Multi-pass membrane protein</topology>
    </subcellularLocation>
</comment>
<dbReference type="InterPro" id="IPR006685">
    <property type="entry name" value="MscS_channel_2nd"/>
</dbReference>
<evidence type="ECO:0000256" key="6">
    <source>
        <dbReference type="SAM" id="MobiDB-lite"/>
    </source>
</evidence>
<feature type="compositionally biased region" description="Basic and acidic residues" evidence="6">
    <location>
        <begin position="847"/>
        <end position="856"/>
    </location>
</feature>
<evidence type="ECO:0000256" key="1">
    <source>
        <dbReference type="ARBA" id="ARBA00004141"/>
    </source>
</evidence>
<dbReference type="SUPFAM" id="SSF50182">
    <property type="entry name" value="Sm-like ribonucleoproteins"/>
    <property type="match status" value="1"/>
</dbReference>
<dbReference type="GO" id="GO:0006820">
    <property type="term" value="P:monoatomic anion transport"/>
    <property type="evidence" value="ECO:0007669"/>
    <property type="project" value="TreeGrafter"/>
</dbReference>
<dbReference type="PANTHER" id="PTHR31618">
    <property type="entry name" value="MECHANOSENSITIVE ION CHANNEL PROTEIN 5"/>
    <property type="match status" value="1"/>
</dbReference>
<dbReference type="Gene3D" id="2.30.30.60">
    <property type="match status" value="1"/>
</dbReference>
<protein>
    <submittedName>
        <fullName evidence="9">Mechanosensitive ion channel MscS-like protein</fullName>
    </submittedName>
</protein>
<dbReference type="PANTHER" id="PTHR31618:SF1">
    <property type="entry name" value="EF-HAND DOMAIN-CONTAINING PROTEIN"/>
    <property type="match status" value="1"/>
</dbReference>
<dbReference type="Proteomes" id="UP001230268">
    <property type="component" value="Unassembled WGS sequence"/>
</dbReference>
<feature type="transmembrane region" description="Helical" evidence="7">
    <location>
        <begin position="599"/>
        <end position="620"/>
    </location>
</feature>
<feature type="transmembrane region" description="Helical" evidence="7">
    <location>
        <begin position="144"/>
        <end position="168"/>
    </location>
</feature>